<accession>A0AAE0KVV1</accession>
<dbReference type="AlphaFoldDB" id="A0AAE0KVV1"/>
<protein>
    <submittedName>
        <fullName evidence="2">Uncharacterized protein</fullName>
    </submittedName>
</protein>
<reference evidence="2 3" key="1">
    <citation type="journal article" date="2015" name="Genome Biol. Evol.">
        <title>Comparative Genomics of a Bacterivorous Green Alga Reveals Evolutionary Causalities and Consequences of Phago-Mixotrophic Mode of Nutrition.</title>
        <authorList>
            <person name="Burns J.A."/>
            <person name="Paasch A."/>
            <person name="Narechania A."/>
            <person name="Kim E."/>
        </authorList>
    </citation>
    <scope>NUCLEOTIDE SEQUENCE [LARGE SCALE GENOMIC DNA]</scope>
    <source>
        <strain evidence="2 3">PLY_AMNH</strain>
    </source>
</reference>
<keyword evidence="3" id="KW-1185">Reference proteome</keyword>
<feature type="region of interest" description="Disordered" evidence="1">
    <location>
        <begin position="171"/>
        <end position="192"/>
    </location>
</feature>
<dbReference type="EMBL" id="LGRX02016295">
    <property type="protein sequence ID" value="KAK3262325.1"/>
    <property type="molecule type" value="Genomic_DNA"/>
</dbReference>
<feature type="compositionally biased region" description="Polar residues" evidence="1">
    <location>
        <begin position="33"/>
        <end position="52"/>
    </location>
</feature>
<comment type="caution">
    <text evidence="2">The sequence shown here is derived from an EMBL/GenBank/DDBJ whole genome shotgun (WGS) entry which is preliminary data.</text>
</comment>
<feature type="region of interest" description="Disordered" evidence="1">
    <location>
        <begin position="227"/>
        <end position="267"/>
    </location>
</feature>
<evidence type="ECO:0000313" key="3">
    <source>
        <dbReference type="Proteomes" id="UP001190700"/>
    </source>
</evidence>
<feature type="non-terminal residue" evidence="2">
    <location>
        <position position="500"/>
    </location>
</feature>
<name>A0AAE0KVV1_9CHLO</name>
<proteinExistence type="predicted"/>
<feature type="compositionally biased region" description="Basic and acidic residues" evidence="1">
    <location>
        <begin position="235"/>
        <end position="253"/>
    </location>
</feature>
<gene>
    <name evidence="2" type="ORF">CYMTET_28811</name>
</gene>
<sequence>MGSGFSRDNVLAAEDVPATSPLKRPPPSGLFLTETSYNNYKNQYTGPGSQPFSPGVPLGHFQGMPGVTFMGSALKAGSFGGSSSPAPSDLKARAKGKPGDGSTKRDKGHKAPGGAELSLGRKILAQTRRFLLPSGKAEDKTPKATHWRELTQDLAVEYEEAADYFDARMEEERERRALAEENKRREEKAKADVLRAAERKAKERAAQEASKELAQLEVERLRIRNSGKRCQKAAQRSDKEDARKRHEAIHVSVEEPTSGAEPEEATSPTVLNELEEHDLSDKSMEKLLADELVDQALEDEAKEEHALNLWMERELALLDENRGASPEPEEESGTGGALVVCPQGGMDALSRPREEMLVKLFPGTSRLLVWLLHQAADDCLMLEARPFEGGASGDGCVVIFGSASFIRELDTCFKDTLYAEYSPTISHGPVWVTAVTDPVAPASGSEHASAPAPAERQKLGAVRLRFMGAQWTTLSKDGMPLAGAQAPSSVAKGLMSAALK</sequence>
<evidence type="ECO:0000313" key="2">
    <source>
        <dbReference type="EMBL" id="KAK3262325.1"/>
    </source>
</evidence>
<evidence type="ECO:0000256" key="1">
    <source>
        <dbReference type="SAM" id="MobiDB-lite"/>
    </source>
</evidence>
<feature type="region of interest" description="Disordered" evidence="1">
    <location>
        <begin position="1"/>
        <end position="57"/>
    </location>
</feature>
<dbReference type="Proteomes" id="UP001190700">
    <property type="component" value="Unassembled WGS sequence"/>
</dbReference>
<feature type="region of interest" description="Disordered" evidence="1">
    <location>
        <begin position="74"/>
        <end position="118"/>
    </location>
</feature>
<organism evidence="2 3">
    <name type="scientific">Cymbomonas tetramitiformis</name>
    <dbReference type="NCBI Taxonomy" id="36881"/>
    <lineage>
        <taxon>Eukaryota</taxon>
        <taxon>Viridiplantae</taxon>
        <taxon>Chlorophyta</taxon>
        <taxon>Pyramimonadophyceae</taxon>
        <taxon>Pyramimonadales</taxon>
        <taxon>Pyramimonadaceae</taxon>
        <taxon>Cymbomonas</taxon>
    </lineage>
</organism>